<keyword evidence="7" id="KW-1185">Reference proteome</keyword>
<dbReference type="InterPro" id="IPR008258">
    <property type="entry name" value="Transglycosylase_SLT_dom_1"/>
</dbReference>
<dbReference type="Gene3D" id="1.25.20.10">
    <property type="entry name" value="Bacterial muramidases"/>
    <property type="match status" value="1"/>
</dbReference>
<feature type="chain" id="PRO_5015612999" evidence="4">
    <location>
        <begin position="24"/>
        <end position="646"/>
    </location>
</feature>
<dbReference type="EMBL" id="QBKP01000004">
    <property type="protein sequence ID" value="PTX51124.1"/>
    <property type="molecule type" value="Genomic_DNA"/>
</dbReference>
<dbReference type="PROSITE" id="PS00922">
    <property type="entry name" value="TRANSGLYCOSYLASE"/>
    <property type="match status" value="1"/>
</dbReference>
<dbReference type="InterPro" id="IPR000189">
    <property type="entry name" value="Transglyc_AS"/>
</dbReference>
<dbReference type="PANTHER" id="PTHR37423">
    <property type="entry name" value="SOLUBLE LYTIC MUREIN TRANSGLYCOSYLASE-RELATED"/>
    <property type="match status" value="1"/>
</dbReference>
<dbReference type="GO" id="GO:0016020">
    <property type="term" value="C:membrane"/>
    <property type="evidence" value="ECO:0007669"/>
    <property type="project" value="InterPro"/>
</dbReference>
<dbReference type="SUPFAM" id="SSF48435">
    <property type="entry name" value="Bacterial muramidases"/>
    <property type="match status" value="1"/>
</dbReference>
<keyword evidence="3 4" id="KW-0732">Signal</keyword>
<dbReference type="InterPro" id="IPR008939">
    <property type="entry name" value="Lytic_TGlycosylase_superhlx_U"/>
</dbReference>
<evidence type="ECO:0000256" key="2">
    <source>
        <dbReference type="ARBA" id="ARBA00009387"/>
    </source>
</evidence>
<comment type="similarity">
    <text evidence="1">Belongs to the transglycosylase Slt family.</text>
</comment>
<feature type="signal peptide" evidence="4">
    <location>
        <begin position="1"/>
        <end position="23"/>
    </location>
</feature>
<evidence type="ECO:0000313" key="6">
    <source>
        <dbReference type="EMBL" id="PTX51124.1"/>
    </source>
</evidence>
<dbReference type="GO" id="GO:0000270">
    <property type="term" value="P:peptidoglycan metabolic process"/>
    <property type="evidence" value="ECO:0007669"/>
    <property type="project" value="InterPro"/>
</dbReference>
<comment type="similarity">
    <text evidence="2">Belongs to the virb1 family.</text>
</comment>
<dbReference type="SUPFAM" id="SSF53955">
    <property type="entry name" value="Lysozyme-like"/>
    <property type="match status" value="1"/>
</dbReference>
<gene>
    <name evidence="6" type="ORF">C8N34_104243</name>
</gene>
<evidence type="ECO:0000256" key="1">
    <source>
        <dbReference type="ARBA" id="ARBA00007734"/>
    </source>
</evidence>
<evidence type="ECO:0000256" key="3">
    <source>
        <dbReference type="ARBA" id="ARBA00022729"/>
    </source>
</evidence>
<dbReference type="GO" id="GO:0042597">
    <property type="term" value="C:periplasmic space"/>
    <property type="evidence" value="ECO:0007669"/>
    <property type="project" value="InterPro"/>
</dbReference>
<dbReference type="Gene3D" id="1.10.530.10">
    <property type="match status" value="1"/>
</dbReference>
<protein>
    <submittedName>
        <fullName evidence="6">Soluble lytic murein transglycosylase</fullName>
    </submittedName>
</protein>
<evidence type="ECO:0000313" key="7">
    <source>
        <dbReference type="Proteomes" id="UP000244224"/>
    </source>
</evidence>
<organism evidence="6 7">
    <name type="scientific">Gemmobacter caeni</name>
    <dbReference type="NCBI Taxonomy" id="589035"/>
    <lineage>
        <taxon>Bacteria</taxon>
        <taxon>Pseudomonadati</taxon>
        <taxon>Pseudomonadota</taxon>
        <taxon>Alphaproteobacteria</taxon>
        <taxon>Rhodobacterales</taxon>
        <taxon>Paracoccaceae</taxon>
        <taxon>Gemmobacter</taxon>
    </lineage>
</organism>
<dbReference type="PANTHER" id="PTHR37423:SF2">
    <property type="entry name" value="MEMBRANE-BOUND LYTIC MUREIN TRANSGLYCOSYLASE C"/>
    <property type="match status" value="1"/>
</dbReference>
<name>A0A2T6B4Z0_9RHOB</name>
<dbReference type="RefSeq" id="WP_108128493.1">
    <property type="nucleotide sequence ID" value="NZ_QBKP01000004.1"/>
</dbReference>
<comment type="caution">
    <text evidence="6">The sequence shown here is derived from an EMBL/GenBank/DDBJ whole genome shotgun (WGS) entry which is preliminary data.</text>
</comment>
<dbReference type="GO" id="GO:0004553">
    <property type="term" value="F:hydrolase activity, hydrolyzing O-glycosyl compounds"/>
    <property type="evidence" value="ECO:0007669"/>
    <property type="project" value="InterPro"/>
</dbReference>
<dbReference type="Pfam" id="PF01464">
    <property type="entry name" value="SLT"/>
    <property type="match status" value="1"/>
</dbReference>
<dbReference type="Proteomes" id="UP000244224">
    <property type="component" value="Unassembled WGS sequence"/>
</dbReference>
<proteinExistence type="inferred from homology"/>
<reference evidence="6 7" key="1">
    <citation type="submission" date="2018-04" db="EMBL/GenBank/DDBJ databases">
        <title>Genomic Encyclopedia of Archaeal and Bacterial Type Strains, Phase II (KMG-II): from individual species to whole genera.</title>
        <authorList>
            <person name="Goeker M."/>
        </authorList>
    </citation>
    <scope>NUCLEOTIDE SEQUENCE [LARGE SCALE GENOMIC DNA]</scope>
    <source>
        <strain evidence="6 7">DSM 21823</strain>
    </source>
</reference>
<accession>A0A2T6B4Z0</accession>
<dbReference type="AlphaFoldDB" id="A0A2T6B4Z0"/>
<dbReference type="GO" id="GO:0008933">
    <property type="term" value="F:peptidoglycan lytic transglycosylase activity"/>
    <property type="evidence" value="ECO:0007669"/>
    <property type="project" value="InterPro"/>
</dbReference>
<feature type="domain" description="Transglycosylase SLT" evidence="5">
    <location>
        <begin position="492"/>
        <end position="593"/>
    </location>
</feature>
<dbReference type="InterPro" id="IPR023346">
    <property type="entry name" value="Lysozyme-like_dom_sf"/>
</dbReference>
<dbReference type="OrthoDB" id="9815002at2"/>
<dbReference type="CDD" id="cd13401">
    <property type="entry name" value="Slt70-like"/>
    <property type="match status" value="1"/>
</dbReference>
<evidence type="ECO:0000256" key="4">
    <source>
        <dbReference type="SAM" id="SignalP"/>
    </source>
</evidence>
<evidence type="ECO:0000259" key="5">
    <source>
        <dbReference type="Pfam" id="PF01464"/>
    </source>
</evidence>
<sequence length="646" mass="70195">MKRLLLAASLALALPVATPPAVAQTDTPGALRLALNEAGRRNWPEAMRLAASTSPVGRDIIEWQRLRSGDGTLTEYEDFLARRPDWPGLPYLREKGEEAVARSTTPDRVLAWFGSHLPETGTGSLAVISALRASGRAPEAEAEARRAWTDLPLTPEDEAALLGLYPGLTTLNAQRLERLLWDGRAAEAKRLLPRLSPDWRALAEARLALMARDTGVDARLAALPPAMAAHPLIAHARMDWRIARDLWPEATALMLDASAKAETLGRPEAWGKRRAQLARKLLRDGDAKSAYRIAARHYLTSGGDYADLEFLAGFIALRRLGDAQTALGHFRHLEQNVATPISVSRALYWQGRALEALGDPASKTAYSRAATMQTAYYGQLAAERIGQPLDPALLAPLQAPDWRNRTFARSSVLEAALLLFNAGDRTLGKRFILHLAEGLGPQDTASLANLALTIHEPHVAVLIAKQAAERGVILPAAYFPVPDLVPAEGLAVSRAFALAIARRESEFDPAAQSPVGARGLMQLMPETARRTAAEIGQPYELARLTSDPAYNATLGSAYLAKLVEEFGPSIALVASGYNAGPGRPRRWITEFGDPRSDAVDVVDWVEMIPFTETRAYVMRVAESLTVYRARLRGSPGPIRLIAELKG</sequence>